<comment type="caution">
    <text evidence="1">The sequence shown here is derived from an EMBL/GenBank/DDBJ whole genome shotgun (WGS) entry which is preliminary data.</text>
</comment>
<reference evidence="2" key="1">
    <citation type="submission" date="2024-06" db="EMBL/GenBank/DDBJ databases">
        <title>Multi-omics analyses provide insights into the biosynthesis of the anticancer antibiotic pleurotin in Hohenbuehelia grisea.</title>
        <authorList>
            <person name="Weaver J.A."/>
            <person name="Alberti F."/>
        </authorList>
    </citation>
    <scope>NUCLEOTIDE SEQUENCE [LARGE SCALE GENOMIC DNA]</scope>
    <source>
        <strain evidence="2">T-177</strain>
    </source>
</reference>
<proteinExistence type="predicted"/>
<dbReference type="Proteomes" id="UP001556367">
    <property type="component" value="Unassembled WGS sequence"/>
</dbReference>
<dbReference type="EMBL" id="JASNQZ010000006">
    <property type="protein sequence ID" value="KAL0956784.1"/>
    <property type="molecule type" value="Genomic_DNA"/>
</dbReference>
<protein>
    <recommendedName>
        <fullName evidence="3">Protein Wnt</fullName>
    </recommendedName>
</protein>
<keyword evidence="2" id="KW-1185">Reference proteome</keyword>
<name>A0ABR3JMF7_9AGAR</name>
<sequence length="155" mass="16765">MASTAQSIWCHLWSRLFRLVPLKKCSSAITWGPSSGTSSPPLVMVVRRSMCSVIPLFTPLYPNDPIARAVAPCPGQALNNGIRDGAMMIGARRNGSSLCQWYRLGGSASLGRPVASLLQATEVAEAAHRWCLERFTCRTFNCSSATTPKHFGAPL</sequence>
<organism evidence="1 2">
    <name type="scientific">Hohenbuehelia grisea</name>
    <dbReference type="NCBI Taxonomy" id="104357"/>
    <lineage>
        <taxon>Eukaryota</taxon>
        <taxon>Fungi</taxon>
        <taxon>Dikarya</taxon>
        <taxon>Basidiomycota</taxon>
        <taxon>Agaricomycotina</taxon>
        <taxon>Agaricomycetes</taxon>
        <taxon>Agaricomycetidae</taxon>
        <taxon>Agaricales</taxon>
        <taxon>Pleurotineae</taxon>
        <taxon>Pleurotaceae</taxon>
        <taxon>Hohenbuehelia</taxon>
    </lineage>
</organism>
<evidence type="ECO:0000313" key="1">
    <source>
        <dbReference type="EMBL" id="KAL0956784.1"/>
    </source>
</evidence>
<accession>A0ABR3JMF7</accession>
<evidence type="ECO:0008006" key="3">
    <source>
        <dbReference type="Google" id="ProtNLM"/>
    </source>
</evidence>
<gene>
    <name evidence="1" type="ORF">HGRIS_002904</name>
</gene>
<evidence type="ECO:0000313" key="2">
    <source>
        <dbReference type="Proteomes" id="UP001556367"/>
    </source>
</evidence>